<evidence type="ECO:0000313" key="1">
    <source>
        <dbReference type="EMBL" id="BBE18590.1"/>
    </source>
</evidence>
<keyword evidence="2" id="KW-1185">Reference proteome</keyword>
<proteinExistence type="predicted"/>
<reference evidence="1" key="1">
    <citation type="journal article" date="2020" name="Int. J. Syst. Evol. Microbiol.">
        <title>Aquipluma nitroreducens gen. nov. sp. nov., a novel facultatively anaerobic bacterium isolated from a freshwater lake.</title>
        <authorList>
            <person name="Watanabe M."/>
            <person name="Kojima H."/>
            <person name="Fukui M."/>
        </authorList>
    </citation>
    <scope>NUCLEOTIDE SEQUENCE</scope>
    <source>
        <strain evidence="1">MeG22</strain>
    </source>
</reference>
<dbReference type="RefSeq" id="WP_318346914.1">
    <property type="nucleotide sequence ID" value="NZ_AP018694.1"/>
</dbReference>
<gene>
    <name evidence="1" type="ORF">AQPE_2753</name>
</gene>
<evidence type="ECO:0000313" key="2">
    <source>
        <dbReference type="Proteomes" id="UP001193389"/>
    </source>
</evidence>
<organism evidence="1 2">
    <name type="scientific">Aquipluma nitroreducens</name>
    <dbReference type="NCBI Taxonomy" id="2010828"/>
    <lineage>
        <taxon>Bacteria</taxon>
        <taxon>Pseudomonadati</taxon>
        <taxon>Bacteroidota</taxon>
        <taxon>Bacteroidia</taxon>
        <taxon>Marinilabiliales</taxon>
        <taxon>Prolixibacteraceae</taxon>
        <taxon>Aquipluma</taxon>
    </lineage>
</organism>
<dbReference type="KEGG" id="anf:AQPE_2753"/>
<name>A0A5K7SAK2_9BACT</name>
<dbReference type="AlphaFoldDB" id="A0A5K7SAK2"/>
<dbReference type="EMBL" id="AP018694">
    <property type="protein sequence ID" value="BBE18590.1"/>
    <property type="molecule type" value="Genomic_DNA"/>
</dbReference>
<dbReference type="Proteomes" id="UP001193389">
    <property type="component" value="Chromosome"/>
</dbReference>
<accession>A0A5K7SAK2</accession>
<protein>
    <submittedName>
        <fullName evidence="1">Uncharacterized protein</fullName>
    </submittedName>
</protein>
<sequence>MKITYSTGNIKSFGGINFADHIVRNASVYETIDKPLGGRGIKAEYSYSDLIRSYLLMVLCGGECAEDITEHLRLELSHVKRVEVYSMYSASCEALSLTEHLSGNCSKDRSTKYLKYVMMSAFNLALIFSRH</sequence>